<organism evidence="2 3">
    <name type="scientific">Erysiphe neolycopersici</name>
    <dbReference type="NCBI Taxonomy" id="212602"/>
    <lineage>
        <taxon>Eukaryota</taxon>
        <taxon>Fungi</taxon>
        <taxon>Dikarya</taxon>
        <taxon>Ascomycota</taxon>
        <taxon>Pezizomycotina</taxon>
        <taxon>Leotiomycetes</taxon>
        <taxon>Erysiphales</taxon>
        <taxon>Erysiphaceae</taxon>
        <taxon>Erysiphe</taxon>
    </lineage>
</organism>
<proteinExistence type="predicted"/>
<dbReference type="STRING" id="212602.A0A420HB45"/>
<evidence type="ECO:0000256" key="1">
    <source>
        <dbReference type="SAM" id="MobiDB-lite"/>
    </source>
</evidence>
<dbReference type="Proteomes" id="UP000286134">
    <property type="component" value="Unassembled WGS sequence"/>
</dbReference>
<dbReference type="EMBL" id="MCFK01009593">
    <property type="protein sequence ID" value="RKF54659.1"/>
    <property type="molecule type" value="Genomic_DNA"/>
</dbReference>
<gene>
    <name evidence="2" type="ORF">OnM2_095027</name>
</gene>
<evidence type="ECO:0000313" key="2">
    <source>
        <dbReference type="EMBL" id="RKF54659.1"/>
    </source>
</evidence>
<accession>A0A420HB45</accession>
<dbReference type="InterPro" id="IPR025040">
    <property type="entry name" value="DUF3984"/>
</dbReference>
<feature type="compositionally biased region" description="Polar residues" evidence="1">
    <location>
        <begin position="203"/>
        <end position="222"/>
    </location>
</feature>
<feature type="region of interest" description="Disordered" evidence="1">
    <location>
        <begin position="318"/>
        <end position="341"/>
    </location>
</feature>
<dbReference type="OrthoDB" id="5339776at2759"/>
<name>A0A420HB45_9PEZI</name>
<sequence length="387" mass="43506">MDTTYDYNSPYMKRCNRSLQNLNQLSLAPLSLRMPLSEPESLSELNQLGNKPRSRSTQLTPSTSYRSFHSPARKPSRVGIPRSRSSTYLMSLKNVPTFIMTPRDGNSQQCQMRDEIKLDLISPRDWNDSDWLLRTGAILASSARESKGQAWLASRASSISLVIHQDDNYKERVQDYARERKCYSGRSSYRGSMSGGFDDDFPSPQTLTSSIDPNSRLGSLPTSQLASRVMSRSGSNLQLFRTPSIANSDNYFDYESHIGEDPDIEGKNFLGIEARYDEEVEQQDEATIKKLARDYSQGLGGWIETMLGWRLLANSGIGENDSGTEDESEAEDDINSRDQSSRDISISQGLDHFTHSIKVDLPPPEDGEISFWRDASWILSVAVKVLL</sequence>
<feature type="region of interest" description="Disordered" evidence="1">
    <location>
        <begin position="190"/>
        <end position="222"/>
    </location>
</feature>
<dbReference type="Pfam" id="PF13136">
    <property type="entry name" value="DUF3984"/>
    <property type="match status" value="2"/>
</dbReference>
<evidence type="ECO:0000313" key="3">
    <source>
        <dbReference type="Proteomes" id="UP000286134"/>
    </source>
</evidence>
<comment type="caution">
    <text evidence="2">The sequence shown here is derived from an EMBL/GenBank/DDBJ whole genome shotgun (WGS) entry which is preliminary data.</text>
</comment>
<keyword evidence="3" id="KW-1185">Reference proteome</keyword>
<protein>
    <submittedName>
        <fullName evidence="2">Uncharacterized protein</fullName>
    </submittedName>
</protein>
<dbReference type="AlphaFoldDB" id="A0A420HB45"/>
<feature type="region of interest" description="Disordered" evidence="1">
    <location>
        <begin position="41"/>
        <end position="83"/>
    </location>
</feature>
<feature type="compositionally biased region" description="Polar residues" evidence="1">
    <location>
        <begin position="43"/>
        <end position="67"/>
    </location>
</feature>
<reference evidence="2 3" key="1">
    <citation type="journal article" date="2018" name="BMC Genomics">
        <title>Comparative genome analyses reveal sequence features reflecting distinct modes of host-adaptation between dicot and monocot powdery mildew.</title>
        <authorList>
            <person name="Wu Y."/>
            <person name="Ma X."/>
            <person name="Pan Z."/>
            <person name="Kale S.D."/>
            <person name="Song Y."/>
            <person name="King H."/>
            <person name="Zhang Q."/>
            <person name="Presley C."/>
            <person name="Deng X."/>
            <person name="Wei C.I."/>
            <person name="Xiao S."/>
        </authorList>
    </citation>
    <scope>NUCLEOTIDE SEQUENCE [LARGE SCALE GENOMIC DNA]</scope>
    <source>
        <strain evidence="2">UMSG2</strain>
    </source>
</reference>
<feature type="compositionally biased region" description="Acidic residues" evidence="1">
    <location>
        <begin position="322"/>
        <end position="333"/>
    </location>
</feature>